<name>A0A1F6CNN9_9BACT</name>
<keyword evidence="2 5" id="KW-0812">Transmembrane</keyword>
<evidence type="ECO:0000256" key="3">
    <source>
        <dbReference type="ARBA" id="ARBA00022989"/>
    </source>
</evidence>
<evidence type="ECO:0000256" key="1">
    <source>
        <dbReference type="ARBA" id="ARBA00004141"/>
    </source>
</evidence>
<dbReference type="InterPro" id="IPR032808">
    <property type="entry name" value="DoxX"/>
</dbReference>
<reference evidence="6 7" key="1">
    <citation type="journal article" date="2016" name="Nat. Commun.">
        <title>Thousands of microbial genomes shed light on interconnected biogeochemical processes in an aquifer system.</title>
        <authorList>
            <person name="Anantharaman K."/>
            <person name="Brown C.T."/>
            <person name="Hug L.A."/>
            <person name="Sharon I."/>
            <person name="Castelle C.J."/>
            <person name="Probst A.J."/>
            <person name="Thomas B.C."/>
            <person name="Singh A."/>
            <person name="Wilkins M.J."/>
            <person name="Karaoz U."/>
            <person name="Brodie E.L."/>
            <person name="Williams K.H."/>
            <person name="Hubbard S.S."/>
            <person name="Banfield J.F."/>
        </authorList>
    </citation>
    <scope>NUCLEOTIDE SEQUENCE [LARGE SCALE GENOMIC DNA]</scope>
</reference>
<evidence type="ECO:0000313" key="6">
    <source>
        <dbReference type="EMBL" id="OGG50748.1"/>
    </source>
</evidence>
<feature type="transmembrane region" description="Helical" evidence="5">
    <location>
        <begin position="51"/>
        <end position="69"/>
    </location>
</feature>
<evidence type="ECO:0000313" key="7">
    <source>
        <dbReference type="Proteomes" id="UP000178370"/>
    </source>
</evidence>
<comment type="subcellular location">
    <subcellularLocation>
        <location evidence="1">Membrane</location>
        <topology evidence="1">Multi-pass membrane protein</topology>
    </subcellularLocation>
</comment>
<dbReference type="Pfam" id="PF07681">
    <property type="entry name" value="DoxX"/>
    <property type="match status" value="1"/>
</dbReference>
<evidence type="ECO:0000256" key="2">
    <source>
        <dbReference type="ARBA" id="ARBA00022692"/>
    </source>
</evidence>
<gene>
    <name evidence="6" type="ORF">A2763_02380</name>
</gene>
<dbReference type="Proteomes" id="UP000178370">
    <property type="component" value="Unassembled WGS sequence"/>
</dbReference>
<protein>
    <recommendedName>
        <fullName evidence="8">DoxX family protein</fullName>
    </recommendedName>
</protein>
<sequence length="136" mass="15219">MTNVDWNRVAMFVLRLGVAFAFLYPAINAWTNPSDWIGYFPPFTRGIVDDATLLHAFGIVEIVIAVWIIWGKYIFWPCVAATVMLVGIVVFNMNNFVVIFRDLSIAAASLALTLMNLPRSAPPSSHSSSRLPQDTW</sequence>
<dbReference type="GO" id="GO:0016020">
    <property type="term" value="C:membrane"/>
    <property type="evidence" value="ECO:0007669"/>
    <property type="project" value="UniProtKB-SubCell"/>
</dbReference>
<evidence type="ECO:0008006" key="8">
    <source>
        <dbReference type="Google" id="ProtNLM"/>
    </source>
</evidence>
<dbReference type="STRING" id="1798482.A2763_02380"/>
<dbReference type="AlphaFoldDB" id="A0A1F6CNN9"/>
<proteinExistence type="predicted"/>
<evidence type="ECO:0000256" key="4">
    <source>
        <dbReference type="ARBA" id="ARBA00023136"/>
    </source>
</evidence>
<organism evidence="6 7">
    <name type="scientific">Candidatus Kaiserbacteria bacterium RIFCSPHIGHO2_01_FULL_54_36</name>
    <dbReference type="NCBI Taxonomy" id="1798482"/>
    <lineage>
        <taxon>Bacteria</taxon>
        <taxon>Candidatus Kaiseribacteriota</taxon>
    </lineage>
</organism>
<feature type="transmembrane region" description="Helical" evidence="5">
    <location>
        <begin position="74"/>
        <end position="93"/>
    </location>
</feature>
<evidence type="ECO:0000256" key="5">
    <source>
        <dbReference type="SAM" id="Phobius"/>
    </source>
</evidence>
<keyword evidence="3 5" id="KW-1133">Transmembrane helix</keyword>
<keyword evidence="4 5" id="KW-0472">Membrane</keyword>
<accession>A0A1F6CNN9</accession>
<comment type="caution">
    <text evidence="6">The sequence shown here is derived from an EMBL/GenBank/DDBJ whole genome shotgun (WGS) entry which is preliminary data.</text>
</comment>
<feature type="transmembrane region" description="Helical" evidence="5">
    <location>
        <begin position="12"/>
        <end position="31"/>
    </location>
</feature>
<dbReference type="EMBL" id="MFKV01000007">
    <property type="protein sequence ID" value="OGG50748.1"/>
    <property type="molecule type" value="Genomic_DNA"/>
</dbReference>